<name>I0K8Y2_9BACT</name>
<evidence type="ECO:0000313" key="2">
    <source>
        <dbReference type="Proteomes" id="UP000011058"/>
    </source>
</evidence>
<protein>
    <submittedName>
        <fullName evidence="1">Uncharacterized protein</fullName>
    </submittedName>
</protein>
<dbReference type="HOGENOM" id="CLU_1188525_0_0_10"/>
<dbReference type="eggNOG" id="ENOG5032XC8">
    <property type="taxonomic scope" value="Bacteria"/>
</dbReference>
<dbReference type="OrthoDB" id="1100665at2"/>
<dbReference type="Proteomes" id="UP000011058">
    <property type="component" value="Chromosome"/>
</dbReference>
<dbReference type="STRING" id="1166018.FAES_2576"/>
<gene>
    <name evidence="1" type="ORF">FAES_2576</name>
</gene>
<proteinExistence type="predicted"/>
<sequence length="233" mass="26005">MKTRWLLLGIGWLACHTLRAQTTIRVPGGPNWQKTVPAAQRYRYSTFQPGTLTFVNGTSATGQLNYNLLLGEMQFINPAGDTLSLADEYNIQAIQLGESMYVYDVRHGYLEVLAEYGTLKLTSRLLFKPVQADKTGGYGQSSGTSSIAQYRSFAGGNGQLTRLEQSGDLLLKKVEDYLLVDANKRVHKTNESAILSLFSQHKPALRAYIKAQNIDFRSEEDLRKLLTYASSKL</sequence>
<dbReference type="AlphaFoldDB" id="I0K8Y2"/>
<dbReference type="EMBL" id="HE796683">
    <property type="protein sequence ID" value="CCH00585.1"/>
    <property type="molecule type" value="Genomic_DNA"/>
</dbReference>
<dbReference type="KEGG" id="fae:FAES_2576"/>
<dbReference type="RefSeq" id="WP_015331684.1">
    <property type="nucleotide sequence ID" value="NC_020054.1"/>
</dbReference>
<reference evidence="1 2" key="1">
    <citation type="journal article" date="2012" name="J. Bacteriol.">
        <title>Genome Sequence of Fibrella aestuarina BUZ 2T, a Filamentous Marine Bacterium.</title>
        <authorList>
            <person name="Filippini M."/>
            <person name="Qi W."/>
            <person name="Blom J."/>
            <person name="Goesmann A."/>
            <person name="Smits T.H."/>
            <person name="Bagheri H.C."/>
        </authorList>
    </citation>
    <scope>NUCLEOTIDE SEQUENCE [LARGE SCALE GENOMIC DNA]</scope>
    <source>
        <strain evidence="2">BUZ 2T</strain>
    </source>
</reference>
<organism evidence="1 2">
    <name type="scientific">Fibrella aestuarina BUZ 2</name>
    <dbReference type="NCBI Taxonomy" id="1166018"/>
    <lineage>
        <taxon>Bacteria</taxon>
        <taxon>Pseudomonadati</taxon>
        <taxon>Bacteroidota</taxon>
        <taxon>Cytophagia</taxon>
        <taxon>Cytophagales</taxon>
        <taxon>Spirosomataceae</taxon>
        <taxon>Fibrella</taxon>
    </lineage>
</organism>
<keyword evidence="2" id="KW-1185">Reference proteome</keyword>
<evidence type="ECO:0000313" key="1">
    <source>
        <dbReference type="EMBL" id="CCH00585.1"/>
    </source>
</evidence>
<accession>I0K8Y2</accession>
<dbReference type="PROSITE" id="PS51257">
    <property type="entry name" value="PROKAR_LIPOPROTEIN"/>
    <property type="match status" value="1"/>
</dbReference>